<name>A0ABY5Y515_9BACT</name>
<dbReference type="RefSeq" id="WP_334316072.1">
    <property type="nucleotide sequence ID" value="NZ_CP065938.1"/>
</dbReference>
<keyword evidence="1" id="KW-1133">Transmembrane helix</keyword>
<feature type="transmembrane region" description="Helical" evidence="1">
    <location>
        <begin position="95"/>
        <end position="113"/>
    </location>
</feature>
<reference evidence="2" key="1">
    <citation type="submission" date="2020-12" db="EMBL/GenBank/DDBJ databases">
        <title>Taurinivorans muris gen. nov., sp. nov., fundamental and realized metabolic niche of a ubiquitous sulfidogenic bacterium in the murine intestine.</title>
        <authorList>
            <person name="Ye H."/>
            <person name="Hanson B.T."/>
            <person name="Loy A."/>
        </authorList>
    </citation>
    <scope>NUCLEOTIDE SEQUENCE</scope>
    <source>
        <strain evidence="2">LT0009</strain>
    </source>
</reference>
<organism evidence="2 3">
    <name type="scientific">Taurinivorans muris</name>
    <dbReference type="NCBI Taxonomy" id="2787751"/>
    <lineage>
        <taxon>Bacteria</taxon>
        <taxon>Pseudomonadati</taxon>
        <taxon>Thermodesulfobacteriota</taxon>
        <taxon>Desulfovibrionia</taxon>
        <taxon>Desulfovibrionales</taxon>
        <taxon>Desulfovibrionaceae</taxon>
        <taxon>Taurinivorans</taxon>
    </lineage>
</organism>
<keyword evidence="3" id="KW-1185">Reference proteome</keyword>
<gene>
    <name evidence="2" type="ORF">JBF11_03890</name>
</gene>
<evidence type="ECO:0000313" key="2">
    <source>
        <dbReference type="EMBL" id="UWX06462.1"/>
    </source>
</evidence>
<keyword evidence="1" id="KW-0472">Membrane</keyword>
<protein>
    <submittedName>
        <fullName evidence="2">Uncharacterized protein</fullName>
    </submittedName>
</protein>
<accession>A0ABY5Y515</accession>
<evidence type="ECO:0000256" key="1">
    <source>
        <dbReference type="SAM" id="Phobius"/>
    </source>
</evidence>
<evidence type="ECO:0000313" key="3">
    <source>
        <dbReference type="Proteomes" id="UP001058120"/>
    </source>
</evidence>
<dbReference type="Proteomes" id="UP001058120">
    <property type="component" value="Chromosome"/>
</dbReference>
<proteinExistence type="predicted"/>
<keyword evidence="1" id="KW-0812">Transmembrane</keyword>
<dbReference type="EMBL" id="CP065938">
    <property type="protein sequence ID" value="UWX06462.1"/>
    <property type="molecule type" value="Genomic_DNA"/>
</dbReference>
<sequence length="117" mass="13748">MFKSVKRSYYCENCNQETYLDFKNKKNCPKCKSNLIPLNCSQEEFQEYSPEEKEIIIESSLLQERTKNKHLQCAIKNPKLSPEEQIQKIANDVTVIKWSILGFAGICVLIYLFEEFL</sequence>